<evidence type="ECO:0000313" key="1">
    <source>
        <dbReference type="EMBL" id="RBL89493.1"/>
    </source>
</evidence>
<keyword evidence="2" id="KW-1185">Reference proteome</keyword>
<proteinExistence type="predicted"/>
<dbReference type="AlphaFoldDB" id="A0A365XT31"/>
<gene>
    <name evidence="1" type="ORF">DF182_23555</name>
</gene>
<name>A0A365XT31_9BACT</name>
<evidence type="ECO:0008006" key="3">
    <source>
        <dbReference type="Google" id="ProtNLM"/>
    </source>
</evidence>
<reference evidence="1 2" key="1">
    <citation type="submission" date="2018-05" db="EMBL/GenBank/DDBJ databases">
        <title>Chitinophaga sp. K3CV102501T nov., isolated from isolated from a monsoon evergreen broad-leaved forest soil.</title>
        <authorList>
            <person name="Lv Y."/>
        </authorList>
    </citation>
    <scope>NUCLEOTIDE SEQUENCE [LARGE SCALE GENOMIC DNA]</scope>
    <source>
        <strain evidence="1 2">GDMCC 1.1325</strain>
    </source>
</reference>
<sequence>MVSDTNFKKSSMKHNIFSIVSLLTLLACTAACNKVADTKDLYKAPQAIASPVSDAVCLGSDPLNNAVKGTMLAGKTYTVCGDIFINEKDTLIIQEGVTIKFTGNYGLGVRGTLISLGTQEKPNLITYPGITKTDTYGADPNQDPALRGKWVGIIGGATCPLMVIKWTRIEFGGAAIPAASGIRQIYTSPYPLFFQNPHGVFVMEDSWIYGSVDDPLRILGGKVSIMRNTFEKCGYTGGEAMNGKAGLRGDFAYNLCIGMATNGPKLSNAGAIAGVPNSNMRIYNNTIVNCGYRRSSAGRGGSVNFEEGAGGMAYNNLIINCKFGLRVVQNPIADTANLSYGYNYTYTDSMSVANNIYPTQAISVCISKAPATDFPAPASFLPANWVPGATYAANPAILGANNPQFVNGPCPLPAGLNLRDISFVGKYDFRLKPTSPCIGKGFTAFSPRADVPVHPIYGATEITPPGKDIGCYQFNGYGNKH</sequence>
<dbReference type="InterPro" id="IPR012334">
    <property type="entry name" value="Pectin_lyas_fold"/>
</dbReference>
<dbReference type="Proteomes" id="UP000253410">
    <property type="component" value="Unassembled WGS sequence"/>
</dbReference>
<dbReference type="EMBL" id="QFFJ01000002">
    <property type="protein sequence ID" value="RBL89493.1"/>
    <property type="molecule type" value="Genomic_DNA"/>
</dbReference>
<evidence type="ECO:0000313" key="2">
    <source>
        <dbReference type="Proteomes" id="UP000253410"/>
    </source>
</evidence>
<dbReference type="SUPFAM" id="SSF51126">
    <property type="entry name" value="Pectin lyase-like"/>
    <property type="match status" value="1"/>
</dbReference>
<organism evidence="1 2">
    <name type="scientific">Chitinophaga flava</name>
    <dbReference type="NCBI Taxonomy" id="2259036"/>
    <lineage>
        <taxon>Bacteria</taxon>
        <taxon>Pseudomonadati</taxon>
        <taxon>Bacteroidota</taxon>
        <taxon>Chitinophagia</taxon>
        <taxon>Chitinophagales</taxon>
        <taxon>Chitinophagaceae</taxon>
        <taxon>Chitinophaga</taxon>
    </lineage>
</organism>
<dbReference type="InterPro" id="IPR011050">
    <property type="entry name" value="Pectin_lyase_fold/virulence"/>
</dbReference>
<accession>A0A365XT31</accession>
<protein>
    <recommendedName>
        <fullName evidence="3">Right handed beta helix domain-containing protein</fullName>
    </recommendedName>
</protein>
<dbReference type="Gene3D" id="2.160.20.10">
    <property type="entry name" value="Single-stranded right-handed beta-helix, Pectin lyase-like"/>
    <property type="match status" value="1"/>
</dbReference>
<comment type="caution">
    <text evidence="1">The sequence shown here is derived from an EMBL/GenBank/DDBJ whole genome shotgun (WGS) entry which is preliminary data.</text>
</comment>